<organism evidence="1 2">
    <name type="scientific">Hortaea werneckii</name>
    <name type="common">Black yeast</name>
    <name type="synonym">Cladosporium werneckii</name>
    <dbReference type="NCBI Taxonomy" id="91943"/>
    <lineage>
        <taxon>Eukaryota</taxon>
        <taxon>Fungi</taxon>
        <taxon>Dikarya</taxon>
        <taxon>Ascomycota</taxon>
        <taxon>Pezizomycotina</taxon>
        <taxon>Dothideomycetes</taxon>
        <taxon>Dothideomycetidae</taxon>
        <taxon>Mycosphaerellales</taxon>
        <taxon>Teratosphaeriaceae</taxon>
        <taxon>Hortaea</taxon>
    </lineage>
</organism>
<sequence>MQREDHLELIAVLTELWGLFEQLAIVKPGASLIQPPSHTGIHPHTSFHADVARAAGFSPTAVAVMSALPYLHDSEPDMGRKAVEIDIETFSLSYLHLEEDNQFEDLREIAYDQENIMPPSDVRLTWQLVNGWEYIYNTEKRLVYVWNPINDDHNDYLRLEPVSPRNAFQPLIENFRGLRHLALPERQFVRNDPARTPRMQPHGIAALHEAETKLWRATCGLADLYLETGWDVNSVAQTNFRTSDFIRKRAKYTQEVLGPLEDEAYRARENAQKLHKV</sequence>
<dbReference type="Proteomes" id="UP000281677">
    <property type="component" value="Unassembled WGS sequence"/>
</dbReference>
<accession>A0A3M7I9C7</accession>
<evidence type="ECO:0000313" key="2">
    <source>
        <dbReference type="Proteomes" id="UP000281677"/>
    </source>
</evidence>
<protein>
    <submittedName>
        <fullName evidence="1">Uncharacterized protein</fullName>
    </submittedName>
</protein>
<comment type="caution">
    <text evidence="1">The sequence shown here is derived from an EMBL/GenBank/DDBJ whole genome shotgun (WGS) entry which is preliminary data.</text>
</comment>
<dbReference type="AlphaFoldDB" id="A0A3M7I9C7"/>
<proteinExistence type="predicted"/>
<dbReference type="EMBL" id="QWIT01000603">
    <property type="protein sequence ID" value="RMZ22071.1"/>
    <property type="molecule type" value="Genomic_DNA"/>
</dbReference>
<name>A0A3M7I9C7_HORWE</name>
<dbReference type="OrthoDB" id="3903303at2759"/>
<dbReference type="VEuPathDB" id="FungiDB:BTJ68_04258"/>
<reference evidence="1 2" key="1">
    <citation type="journal article" date="2018" name="BMC Genomics">
        <title>Genomic evidence for intraspecific hybridization in a clonal and extremely halotolerant yeast.</title>
        <authorList>
            <person name="Gostincar C."/>
            <person name="Stajich J.E."/>
            <person name="Zupancic J."/>
            <person name="Zalar P."/>
            <person name="Gunde-Cimerman N."/>
        </authorList>
    </citation>
    <scope>NUCLEOTIDE SEQUENCE [LARGE SCALE GENOMIC DNA]</scope>
    <source>
        <strain evidence="1 2">EXF-120</strain>
    </source>
</reference>
<gene>
    <name evidence="1" type="ORF">D0859_13918</name>
</gene>
<evidence type="ECO:0000313" key="1">
    <source>
        <dbReference type="EMBL" id="RMZ22071.1"/>
    </source>
</evidence>